<dbReference type="InterPro" id="IPR009050">
    <property type="entry name" value="Globin-like_sf"/>
</dbReference>
<dbReference type="Proteomes" id="UP000807306">
    <property type="component" value="Unassembled WGS sequence"/>
</dbReference>
<name>A0A9P6EK79_9AGAR</name>
<dbReference type="GO" id="GO:0019825">
    <property type="term" value="F:oxygen binding"/>
    <property type="evidence" value="ECO:0007669"/>
    <property type="project" value="InterPro"/>
</dbReference>
<accession>A0A9P6EK79</accession>
<organism evidence="2 3">
    <name type="scientific">Crepidotus variabilis</name>
    <dbReference type="NCBI Taxonomy" id="179855"/>
    <lineage>
        <taxon>Eukaryota</taxon>
        <taxon>Fungi</taxon>
        <taxon>Dikarya</taxon>
        <taxon>Basidiomycota</taxon>
        <taxon>Agaricomycotina</taxon>
        <taxon>Agaricomycetes</taxon>
        <taxon>Agaricomycetidae</taxon>
        <taxon>Agaricales</taxon>
        <taxon>Agaricineae</taxon>
        <taxon>Crepidotaceae</taxon>
        <taxon>Crepidotus</taxon>
    </lineage>
</organism>
<dbReference type="PANTHER" id="PTHR42071:SF1">
    <property type="entry name" value="GLOBIN-SENSOR DOMAIN-CONTAINING PROTEIN"/>
    <property type="match status" value="1"/>
</dbReference>
<reference evidence="2" key="1">
    <citation type="submission" date="2020-11" db="EMBL/GenBank/DDBJ databases">
        <authorList>
            <consortium name="DOE Joint Genome Institute"/>
            <person name="Ahrendt S."/>
            <person name="Riley R."/>
            <person name="Andreopoulos W."/>
            <person name="Labutti K."/>
            <person name="Pangilinan J."/>
            <person name="Ruiz-Duenas F.J."/>
            <person name="Barrasa J.M."/>
            <person name="Sanchez-Garcia M."/>
            <person name="Camarero S."/>
            <person name="Miyauchi S."/>
            <person name="Serrano A."/>
            <person name="Linde D."/>
            <person name="Babiker R."/>
            <person name="Drula E."/>
            <person name="Ayuso-Fernandez I."/>
            <person name="Pacheco R."/>
            <person name="Padilla G."/>
            <person name="Ferreira P."/>
            <person name="Barriuso J."/>
            <person name="Kellner H."/>
            <person name="Castanera R."/>
            <person name="Alfaro M."/>
            <person name="Ramirez L."/>
            <person name="Pisabarro A.G."/>
            <person name="Kuo A."/>
            <person name="Tritt A."/>
            <person name="Lipzen A."/>
            <person name="He G."/>
            <person name="Yan M."/>
            <person name="Ng V."/>
            <person name="Cullen D."/>
            <person name="Martin F."/>
            <person name="Rosso M.-N."/>
            <person name="Henrissat B."/>
            <person name="Hibbett D."/>
            <person name="Martinez A.T."/>
            <person name="Grigoriev I.V."/>
        </authorList>
    </citation>
    <scope>NUCLEOTIDE SEQUENCE</scope>
    <source>
        <strain evidence="2">CBS 506.95</strain>
    </source>
</reference>
<dbReference type="EMBL" id="MU157839">
    <property type="protein sequence ID" value="KAF9530572.1"/>
    <property type="molecule type" value="Genomic_DNA"/>
</dbReference>
<dbReference type="OrthoDB" id="10027058at2759"/>
<dbReference type="Pfam" id="PF11563">
    <property type="entry name" value="Protoglobin"/>
    <property type="match status" value="1"/>
</dbReference>
<dbReference type="GO" id="GO:0020037">
    <property type="term" value="F:heme binding"/>
    <property type="evidence" value="ECO:0007669"/>
    <property type="project" value="InterPro"/>
</dbReference>
<dbReference type="Gene3D" id="1.10.490.10">
    <property type="entry name" value="Globins"/>
    <property type="match status" value="1"/>
</dbReference>
<dbReference type="InterPro" id="IPR044398">
    <property type="entry name" value="Globin-sensor_dom"/>
</dbReference>
<evidence type="ECO:0000259" key="1">
    <source>
        <dbReference type="Pfam" id="PF11563"/>
    </source>
</evidence>
<feature type="non-terminal residue" evidence="2">
    <location>
        <position position="193"/>
    </location>
</feature>
<protein>
    <submittedName>
        <fullName evidence="2">Protoglobin-domain-containing protein</fullName>
    </submittedName>
</protein>
<feature type="domain" description="Globin-sensor" evidence="1">
    <location>
        <begin position="12"/>
        <end position="190"/>
    </location>
</feature>
<gene>
    <name evidence="2" type="ORF">CPB83DRAFT_724197</name>
</gene>
<dbReference type="InterPro" id="IPR012292">
    <property type="entry name" value="Globin/Proto"/>
</dbReference>
<evidence type="ECO:0000313" key="2">
    <source>
        <dbReference type="EMBL" id="KAF9530572.1"/>
    </source>
</evidence>
<dbReference type="PANTHER" id="PTHR42071">
    <property type="entry name" value="PROTOGLOBIN DOMAIN-CONTAINING PROTEIN"/>
    <property type="match status" value="1"/>
</dbReference>
<evidence type="ECO:0000313" key="3">
    <source>
        <dbReference type="Proteomes" id="UP000807306"/>
    </source>
</evidence>
<dbReference type="AlphaFoldDB" id="A0A9P6EK79"/>
<dbReference type="SUPFAM" id="SSF46458">
    <property type="entry name" value="Globin-like"/>
    <property type="match status" value="1"/>
</dbReference>
<comment type="caution">
    <text evidence="2">The sequence shown here is derived from an EMBL/GenBank/DDBJ whole genome shotgun (WGS) entry which is preliminary data.</text>
</comment>
<keyword evidence="3" id="KW-1185">Reference proteome</keyword>
<proteinExistence type="predicted"/>
<sequence>HIERKDLYTNLKTRVSYLQSFLGWTEADGEALQAAAPYIAPLIPTVLEVVYTKLLTYDITARAFATRSTSYEGPMDEFPALDSPQIKYRKNFLKAYLKKLVTGDSTQPEFWEYLDKVGMMHTGMGRRHPLHVDYIHMNALLGYVNDIIVTAVLENEGLDLPTKTAVVRALGKVLWIQNDLFAKWYVTDGAEYT</sequence>
<feature type="non-terminal residue" evidence="2">
    <location>
        <position position="1"/>
    </location>
</feature>